<protein>
    <submittedName>
        <fullName evidence="1">CLUMA_CG020933, isoform A</fullName>
    </submittedName>
</protein>
<keyword evidence="2" id="KW-1185">Reference proteome</keyword>
<organism evidence="1 2">
    <name type="scientific">Clunio marinus</name>
    <dbReference type="NCBI Taxonomy" id="568069"/>
    <lineage>
        <taxon>Eukaryota</taxon>
        <taxon>Metazoa</taxon>
        <taxon>Ecdysozoa</taxon>
        <taxon>Arthropoda</taxon>
        <taxon>Hexapoda</taxon>
        <taxon>Insecta</taxon>
        <taxon>Pterygota</taxon>
        <taxon>Neoptera</taxon>
        <taxon>Endopterygota</taxon>
        <taxon>Diptera</taxon>
        <taxon>Nematocera</taxon>
        <taxon>Chironomoidea</taxon>
        <taxon>Chironomidae</taxon>
        <taxon>Clunio</taxon>
    </lineage>
</organism>
<sequence>MIPFGFMVNAFGGPRRDPMYVSGLRIEIFLESIIEKFKKRKGVKFKEYKFPVVVSEITKHEEKTPNQHAPTLPRIVSAT</sequence>
<gene>
    <name evidence="1" type="ORF">CLUMA_CG020933</name>
</gene>
<name>A0A1J1J703_9DIPT</name>
<dbReference type="Proteomes" id="UP000183832">
    <property type="component" value="Unassembled WGS sequence"/>
</dbReference>
<dbReference type="EMBL" id="CVRI01000074">
    <property type="protein sequence ID" value="CRL08205.1"/>
    <property type="molecule type" value="Genomic_DNA"/>
</dbReference>
<accession>A0A1J1J703</accession>
<proteinExistence type="predicted"/>
<reference evidence="1 2" key="1">
    <citation type="submission" date="2015-04" db="EMBL/GenBank/DDBJ databases">
        <authorList>
            <person name="Syromyatnikov M.Y."/>
            <person name="Popov V.N."/>
        </authorList>
    </citation>
    <scope>NUCLEOTIDE SEQUENCE [LARGE SCALE GENOMIC DNA]</scope>
</reference>
<evidence type="ECO:0000313" key="2">
    <source>
        <dbReference type="Proteomes" id="UP000183832"/>
    </source>
</evidence>
<evidence type="ECO:0000313" key="1">
    <source>
        <dbReference type="EMBL" id="CRL08205.1"/>
    </source>
</evidence>
<dbReference type="AlphaFoldDB" id="A0A1J1J703"/>